<evidence type="ECO:0000256" key="1">
    <source>
        <dbReference type="SAM" id="SignalP"/>
    </source>
</evidence>
<feature type="chain" id="PRO_5021254471" evidence="1">
    <location>
        <begin position="22"/>
        <end position="231"/>
    </location>
</feature>
<dbReference type="RefSeq" id="WP_135498816.1">
    <property type="nucleotide sequence ID" value="NZ_SRLD01000035.1"/>
</dbReference>
<accession>A0A4Z0PI72</accession>
<evidence type="ECO:0000313" key="4">
    <source>
        <dbReference type="Proteomes" id="UP000297739"/>
    </source>
</evidence>
<dbReference type="Pfam" id="PF14289">
    <property type="entry name" value="DUF4369"/>
    <property type="match status" value="1"/>
</dbReference>
<feature type="domain" description="DUF4369" evidence="2">
    <location>
        <begin position="26"/>
        <end position="114"/>
    </location>
</feature>
<dbReference type="InterPro" id="IPR025380">
    <property type="entry name" value="DUF4369"/>
</dbReference>
<gene>
    <name evidence="3" type="ORF">E5J99_15965</name>
</gene>
<dbReference type="EMBL" id="SRLD01000035">
    <property type="protein sequence ID" value="TGE14455.1"/>
    <property type="molecule type" value="Genomic_DNA"/>
</dbReference>
<dbReference type="OrthoDB" id="893767at2"/>
<sequence>MHTLRLFLLCALLLPAGTGRAQNSAYRIVGRINGLADGTRMYLIDGSRRKFIDSATVRAGQFTLTGQLPEPVFVYLHAGRGQASRKMTDILLDNQHLTVEGSQPEYDSVRVRGSLIDQQWKAWLQEDRQLGHRCHQIDRLRQALLAKNDRAAADAQTAALRAQQQQRVRLLKAYVSRYHDSATGAALPTFCTLSDYLTRRDYLEMYALLTPVWQQSTLGQEILRQATQKGN</sequence>
<dbReference type="Proteomes" id="UP000297739">
    <property type="component" value="Unassembled WGS sequence"/>
</dbReference>
<feature type="signal peptide" evidence="1">
    <location>
        <begin position="1"/>
        <end position="21"/>
    </location>
</feature>
<organism evidence="3 4">
    <name type="scientific">Hymenobacter elongatus</name>
    <dbReference type="NCBI Taxonomy" id="877208"/>
    <lineage>
        <taxon>Bacteria</taxon>
        <taxon>Pseudomonadati</taxon>
        <taxon>Bacteroidota</taxon>
        <taxon>Cytophagia</taxon>
        <taxon>Cytophagales</taxon>
        <taxon>Hymenobacteraceae</taxon>
        <taxon>Hymenobacter</taxon>
    </lineage>
</organism>
<proteinExistence type="predicted"/>
<keyword evidence="4" id="KW-1185">Reference proteome</keyword>
<evidence type="ECO:0000259" key="2">
    <source>
        <dbReference type="Pfam" id="PF14289"/>
    </source>
</evidence>
<protein>
    <submittedName>
        <fullName evidence="3">DUF4369 domain-containing protein</fullName>
    </submittedName>
</protein>
<reference evidence="3 4" key="1">
    <citation type="submission" date="2019-04" db="EMBL/GenBank/DDBJ databases">
        <authorList>
            <person name="Feng G."/>
            <person name="Zhang J."/>
            <person name="Zhu H."/>
        </authorList>
    </citation>
    <scope>NUCLEOTIDE SEQUENCE [LARGE SCALE GENOMIC DNA]</scope>
    <source>
        <strain evidence="3 4">JCM 17223</strain>
    </source>
</reference>
<comment type="caution">
    <text evidence="3">The sequence shown here is derived from an EMBL/GenBank/DDBJ whole genome shotgun (WGS) entry which is preliminary data.</text>
</comment>
<name>A0A4Z0PI72_9BACT</name>
<evidence type="ECO:0000313" key="3">
    <source>
        <dbReference type="EMBL" id="TGE14455.1"/>
    </source>
</evidence>
<dbReference type="AlphaFoldDB" id="A0A4Z0PI72"/>
<keyword evidence="1" id="KW-0732">Signal</keyword>